<dbReference type="Proteomes" id="UP000270296">
    <property type="component" value="Unassembled WGS sequence"/>
</dbReference>
<evidence type="ECO:0000313" key="5">
    <source>
        <dbReference type="Proteomes" id="UP000270296"/>
    </source>
</evidence>
<feature type="region of interest" description="Disordered" evidence="1">
    <location>
        <begin position="116"/>
        <end position="162"/>
    </location>
</feature>
<evidence type="ECO:0000313" key="4">
    <source>
        <dbReference type="EMBL" id="VDP02796.1"/>
    </source>
</evidence>
<keyword evidence="2" id="KW-0812">Transmembrane</keyword>
<feature type="chain" id="PRO_5043140033" evidence="3">
    <location>
        <begin position="30"/>
        <end position="179"/>
    </location>
</feature>
<keyword evidence="2" id="KW-1133">Transmembrane helix</keyword>
<keyword evidence="5" id="KW-1185">Reference proteome</keyword>
<evidence type="ECO:0000313" key="6">
    <source>
        <dbReference type="WBParaSite" id="SBAD_0000409701-mRNA-1"/>
    </source>
</evidence>
<reference evidence="4 5" key="2">
    <citation type="submission" date="2018-11" db="EMBL/GenBank/DDBJ databases">
        <authorList>
            <consortium name="Pathogen Informatics"/>
        </authorList>
    </citation>
    <scope>NUCLEOTIDE SEQUENCE [LARGE SCALE GENOMIC DNA]</scope>
</reference>
<keyword evidence="2" id="KW-0472">Membrane</keyword>
<evidence type="ECO:0000256" key="1">
    <source>
        <dbReference type="SAM" id="MobiDB-lite"/>
    </source>
</evidence>
<keyword evidence="3" id="KW-0732">Signal</keyword>
<feature type="transmembrane region" description="Helical" evidence="2">
    <location>
        <begin position="36"/>
        <end position="63"/>
    </location>
</feature>
<reference evidence="6" key="1">
    <citation type="submission" date="2016-06" db="UniProtKB">
        <authorList>
            <consortium name="WormBaseParasite"/>
        </authorList>
    </citation>
    <scope>IDENTIFICATION</scope>
</reference>
<dbReference type="EMBL" id="UZAM01008023">
    <property type="protein sequence ID" value="VDP02796.1"/>
    <property type="molecule type" value="Genomic_DNA"/>
</dbReference>
<name>A0A183IJX5_9BILA</name>
<accession>A0A183IJX5</accession>
<evidence type="ECO:0000256" key="3">
    <source>
        <dbReference type="SAM" id="SignalP"/>
    </source>
</evidence>
<dbReference type="WBParaSite" id="SBAD_0000409701-mRNA-1">
    <property type="protein sequence ID" value="SBAD_0000409701-mRNA-1"/>
    <property type="gene ID" value="SBAD_0000409701"/>
</dbReference>
<feature type="compositionally biased region" description="Low complexity" evidence="1">
    <location>
        <begin position="148"/>
        <end position="162"/>
    </location>
</feature>
<dbReference type="AlphaFoldDB" id="A0A183IJX5"/>
<evidence type="ECO:0000256" key="2">
    <source>
        <dbReference type="SAM" id="Phobius"/>
    </source>
</evidence>
<gene>
    <name evidence="4" type="ORF">SBAD_LOCUS3921</name>
</gene>
<sequence length="179" mass="19552">MPALLEQPYLVAIGLRMLLLISLAAACEAYDESTGYIVGVVLGSAIGGIVFIVIVASLFYFFYLRKICKEMQMQKQEKMLGVKPFQKQQQVVVDNHYSIGTAPTTVVPAFTQSHDSTVLPPESPRFQPATSTSTSKRPVALQKAEQFSNSTSSKVSSEYSTRSVVDSKTLSAVYRDSAV</sequence>
<organism evidence="6">
    <name type="scientific">Soboliphyme baturini</name>
    <dbReference type="NCBI Taxonomy" id="241478"/>
    <lineage>
        <taxon>Eukaryota</taxon>
        <taxon>Metazoa</taxon>
        <taxon>Ecdysozoa</taxon>
        <taxon>Nematoda</taxon>
        <taxon>Enoplea</taxon>
        <taxon>Dorylaimia</taxon>
        <taxon>Dioctophymatida</taxon>
        <taxon>Dioctophymatoidea</taxon>
        <taxon>Soboliphymatidae</taxon>
        <taxon>Soboliphyme</taxon>
    </lineage>
</organism>
<proteinExistence type="predicted"/>
<protein>
    <submittedName>
        <fullName evidence="6">Hematopoietic cell signal transducer</fullName>
    </submittedName>
</protein>
<feature type="signal peptide" evidence="3">
    <location>
        <begin position="1"/>
        <end position="29"/>
    </location>
</feature>